<feature type="region of interest" description="Disordered" evidence="1">
    <location>
        <begin position="138"/>
        <end position="187"/>
    </location>
</feature>
<feature type="region of interest" description="Disordered" evidence="1">
    <location>
        <begin position="28"/>
        <end position="55"/>
    </location>
</feature>
<dbReference type="AlphaFoldDB" id="A0AAD5MCZ2"/>
<keyword evidence="3" id="KW-1185">Reference proteome</keyword>
<evidence type="ECO:0000313" key="3">
    <source>
        <dbReference type="Proteomes" id="UP001209570"/>
    </source>
</evidence>
<proteinExistence type="predicted"/>
<organism evidence="2 3">
    <name type="scientific">Pythium insidiosum</name>
    <name type="common">Pythiosis disease agent</name>
    <dbReference type="NCBI Taxonomy" id="114742"/>
    <lineage>
        <taxon>Eukaryota</taxon>
        <taxon>Sar</taxon>
        <taxon>Stramenopiles</taxon>
        <taxon>Oomycota</taxon>
        <taxon>Peronosporomycetes</taxon>
        <taxon>Pythiales</taxon>
        <taxon>Pythiaceae</taxon>
        <taxon>Pythium</taxon>
    </lineage>
</organism>
<dbReference type="Proteomes" id="UP001209570">
    <property type="component" value="Unassembled WGS sequence"/>
</dbReference>
<gene>
    <name evidence="2" type="ORF">P43SY_002762</name>
</gene>
<accession>A0AAD5MCZ2</accession>
<dbReference type="EMBL" id="JAKCXM010000001">
    <property type="protein sequence ID" value="KAJ0410430.1"/>
    <property type="molecule type" value="Genomic_DNA"/>
</dbReference>
<comment type="caution">
    <text evidence="2">The sequence shown here is derived from an EMBL/GenBank/DDBJ whole genome shotgun (WGS) entry which is preliminary data.</text>
</comment>
<feature type="compositionally biased region" description="Basic and acidic residues" evidence="1">
    <location>
        <begin position="150"/>
        <end position="167"/>
    </location>
</feature>
<name>A0AAD5MCZ2_PYTIN</name>
<reference evidence="2" key="1">
    <citation type="submission" date="2021-12" db="EMBL/GenBank/DDBJ databases">
        <title>Prjna785345.</title>
        <authorList>
            <person name="Rujirawat T."/>
            <person name="Krajaejun T."/>
        </authorList>
    </citation>
    <scope>NUCLEOTIDE SEQUENCE</scope>
    <source>
        <strain evidence="2">Pi057C3</strain>
    </source>
</reference>
<evidence type="ECO:0000313" key="2">
    <source>
        <dbReference type="EMBL" id="KAJ0410430.1"/>
    </source>
</evidence>
<evidence type="ECO:0000256" key="1">
    <source>
        <dbReference type="SAM" id="MobiDB-lite"/>
    </source>
</evidence>
<protein>
    <submittedName>
        <fullName evidence="2">Uncharacterized protein</fullName>
    </submittedName>
</protein>
<sequence>MMPLRRLLALRPSRRVLAPLRRYSAEPPRATANSVSSLRSASPGTVRVRRGTDHAAKEVEMDTTIARIMGSDWGDRRKQPVSFAMRLYWGIFIVVLANGVYTYVTGRDETYVVEQVQKKVDERLGRVETNEFVVMAADQKRSTEAPATVKPDEAEEVKAPGKEDPDVKPATPAPAPAPSSDPRVAPVSLLSSSSPAAMPFFVAPTRQPTKADYEAQLQQLRARQAALREQLRRPSGTFQTTEQMQLEIQQIDYQKAQLKQVIRKL</sequence>
<feature type="compositionally biased region" description="Polar residues" evidence="1">
    <location>
        <begin position="31"/>
        <end position="43"/>
    </location>
</feature>